<name>A0A975C8L9_9CAUL</name>
<evidence type="ECO:0000313" key="3">
    <source>
        <dbReference type="Proteomes" id="UP000663918"/>
    </source>
</evidence>
<organism evidence="2 3">
    <name type="scientific">Brevundimonas goettingensis</name>
    <dbReference type="NCBI Taxonomy" id="2774190"/>
    <lineage>
        <taxon>Bacteria</taxon>
        <taxon>Pseudomonadati</taxon>
        <taxon>Pseudomonadota</taxon>
        <taxon>Alphaproteobacteria</taxon>
        <taxon>Caulobacterales</taxon>
        <taxon>Caulobacteraceae</taxon>
        <taxon>Brevundimonas</taxon>
    </lineage>
</organism>
<dbReference type="InterPro" id="IPR016986">
    <property type="entry name" value="UCP031982_abhydr"/>
</dbReference>
<gene>
    <name evidence="2" type="ORF">IFJ75_01130</name>
</gene>
<reference evidence="2" key="1">
    <citation type="submission" date="2020-09" db="EMBL/GenBank/DDBJ databases">
        <title>Brevundimonas sp. LVF2 isolated from a puddle in Goettingen, Germany.</title>
        <authorList>
            <person name="Friedrich I."/>
            <person name="Klassen A."/>
            <person name="Hannes N."/>
            <person name="Schneider D."/>
            <person name="Hertel R."/>
            <person name="Daniel R."/>
        </authorList>
    </citation>
    <scope>NUCLEOTIDE SEQUENCE</scope>
    <source>
        <strain evidence="2">LVF2</strain>
    </source>
</reference>
<dbReference type="PIRSF" id="PIRSF031982">
    <property type="entry name" value="UCP031982_abhydr"/>
    <property type="match status" value="1"/>
</dbReference>
<evidence type="ECO:0000256" key="1">
    <source>
        <dbReference type="SAM" id="SignalP"/>
    </source>
</evidence>
<dbReference type="InterPro" id="IPR050261">
    <property type="entry name" value="FrsA_esterase"/>
</dbReference>
<feature type="signal peptide" evidence="1">
    <location>
        <begin position="1"/>
        <end position="19"/>
    </location>
</feature>
<proteinExistence type="predicted"/>
<dbReference type="EMBL" id="CP062222">
    <property type="protein sequence ID" value="QTC93141.1"/>
    <property type="molecule type" value="Genomic_DNA"/>
</dbReference>
<dbReference type="KEGG" id="bgoe:IFJ75_01130"/>
<dbReference type="AlphaFoldDB" id="A0A975C8L9"/>
<feature type="chain" id="PRO_5038000916" evidence="1">
    <location>
        <begin position="20"/>
        <end position="305"/>
    </location>
</feature>
<dbReference type="SUPFAM" id="SSF53474">
    <property type="entry name" value="alpha/beta-Hydrolases"/>
    <property type="match status" value="1"/>
</dbReference>
<accession>A0A975C8L9</accession>
<evidence type="ECO:0000313" key="2">
    <source>
        <dbReference type="EMBL" id="QTC93141.1"/>
    </source>
</evidence>
<dbReference type="Gene3D" id="3.40.50.1820">
    <property type="entry name" value="alpha/beta hydrolase"/>
    <property type="match status" value="1"/>
</dbReference>
<protein>
    <submittedName>
        <fullName evidence="2">Dienelactone hydrolase</fullName>
    </submittedName>
</protein>
<dbReference type="PANTHER" id="PTHR22946">
    <property type="entry name" value="DIENELACTONE HYDROLASE DOMAIN-CONTAINING PROTEIN-RELATED"/>
    <property type="match status" value="1"/>
</dbReference>
<sequence>MFAVILLAVIAGLPLSAHAQAERLAPDQAFAFPGGPDGPIEAGVWLPAPPADGAPSPLIVISHGNGGWYRGHPDTARALADAGFVVAALTHPGDNFRDQSRSTQLTMRAPQLSRLIDYMTRDWSGPVAIDPTRIGAFGFSAGGFTVTSAIGGVSDALAIRDHCTAHPDFFACRLLAMQGIDASTWRPEARDDRIRAAVIAAPALGFSFTDASLASVHIPVQLWQAAGDEILPAPFNVEPIRDRLGARPEYHRVEDAMHYDFLTPCSAGMAAELPDLCRSAPGFDRAAFHHDLNAQVVRFFEETLK</sequence>
<dbReference type="GO" id="GO:0016787">
    <property type="term" value="F:hydrolase activity"/>
    <property type="evidence" value="ECO:0007669"/>
    <property type="project" value="UniProtKB-KW"/>
</dbReference>
<dbReference type="InterPro" id="IPR029058">
    <property type="entry name" value="AB_hydrolase_fold"/>
</dbReference>
<dbReference type="Proteomes" id="UP000663918">
    <property type="component" value="Chromosome"/>
</dbReference>
<keyword evidence="3" id="KW-1185">Reference proteome</keyword>
<keyword evidence="2" id="KW-0378">Hydrolase</keyword>
<keyword evidence="1" id="KW-0732">Signal</keyword>